<dbReference type="InterPro" id="IPR050740">
    <property type="entry name" value="Aldehyde_DH_Superfamily"/>
</dbReference>
<gene>
    <name evidence="3" type="ORF">ACD_2C00064G0006</name>
</gene>
<name>K2GHR0_9BACT</name>
<dbReference type="Pfam" id="PF00171">
    <property type="entry name" value="Aldedh"/>
    <property type="match status" value="1"/>
</dbReference>
<dbReference type="PANTHER" id="PTHR43353">
    <property type="entry name" value="SUCCINATE-SEMIALDEHYDE DEHYDROGENASE, MITOCHONDRIAL"/>
    <property type="match status" value="1"/>
</dbReference>
<accession>K2GHR0</accession>
<protein>
    <submittedName>
        <fullName evidence="3">NADP-dependent glyceraldehyde-3-phosphate dehydrogenase GapN</fullName>
    </submittedName>
</protein>
<dbReference type="InterPro" id="IPR016161">
    <property type="entry name" value="Ald_DH/histidinol_DH"/>
</dbReference>
<comment type="caution">
    <text evidence="3">The sequence shown here is derived from an EMBL/GenBank/DDBJ whole genome shotgun (WGS) entry which is preliminary data.</text>
</comment>
<dbReference type="InterPro" id="IPR016162">
    <property type="entry name" value="Ald_DH_N"/>
</dbReference>
<dbReference type="GO" id="GO:0016620">
    <property type="term" value="F:oxidoreductase activity, acting on the aldehyde or oxo group of donors, NAD or NADP as acceptor"/>
    <property type="evidence" value="ECO:0007669"/>
    <property type="project" value="InterPro"/>
</dbReference>
<feature type="domain" description="Aldehyde dehydrogenase" evidence="2">
    <location>
        <begin position="110"/>
        <end position="546"/>
    </location>
</feature>
<reference evidence="3" key="1">
    <citation type="journal article" date="2012" name="Science">
        <title>Fermentation, hydrogen, and sulfur metabolism in multiple uncultivated bacterial phyla.</title>
        <authorList>
            <person name="Wrighton K.C."/>
            <person name="Thomas B.C."/>
            <person name="Sharon I."/>
            <person name="Miller C.S."/>
            <person name="Castelle C.J."/>
            <person name="VerBerkmoes N.C."/>
            <person name="Wilkins M.J."/>
            <person name="Hettich R.L."/>
            <person name="Lipton M.S."/>
            <person name="Williams K.H."/>
            <person name="Long P.E."/>
            <person name="Banfield J.F."/>
        </authorList>
    </citation>
    <scope>NUCLEOTIDE SEQUENCE [LARGE SCALE GENOMIC DNA]</scope>
</reference>
<evidence type="ECO:0000259" key="2">
    <source>
        <dbReference type="Pfam" id="PF00171"/>
    </source>
</evidence>
<sequence length="571" mass="67919">MHQAEKGIGQDESMVLLQTVSSEVITSKKGDVTEILEEGLDKLIEKAFSWRWFNTDSVPHTGNKIFRNYLVNWEQREFKWECQKVISPITYSDANWTLLNYELSGYPLLWEKEALEALDSAVEAYDDWNWEWPSMKPKERIRRMKEFAAQIVSNRKDIITYLMWEIGKTRDDASKEFDRTIEYILDTTDEYSALLDEDSKIEFTKWIATTKKRTPTWPTLCMGPYNYPFNETFTTLIPALLMWNTIIYKPAKFWVLFNLFLQRWFMDCFPKWAVNIIYWNWKDIITPIMRSGKIANLAFIWSDSVADSIISQHPYPHKLNSVLWLWAKNAWIVFAWCDMKDTVKQCLAGSLTFNWQRCTALKILLIQDEIFDEFQEEYLLQLSKLKFWMPYEKDVKLTPIPDQWHLVFLESLIQDAKDKWATIINECWWKRVWSYLHPAVLTGVEKWMRIYDTEQFWPIVPLVRFSDPEEVKAYIKDSKYWQQSSVFFWENTAGWKVNEMIRFLSNQVCRVNLNAQCQRSPDSLPFSGRKDSALRTLSLRDALEVFSIPMFVAADENSRVWLKAIEDFKIN</sequence>
<dbReference type="AlphaFoldDB" id="K2GHR0"/>
<dbReference type="InterPro" id="IPR015590">
    <property type="entry name" value="Aldehyde_DH_dom"/>
</dbReference>
<organism evidence="3">
    <name type="scientific">uncultured bacterium</name>
    <name type="common">gcode 4</name>
    <dbReference type="NCBI Taxonomy" id="1234023"/>
    <lineage>
        <taxon>Bacteria</taxon>
        <taxon>environmental samples</taxon>
    </lineage>
</organism>
<proteinExistence type="predicted"/>
<dbReference type="SUPFAM" id="SSF53720">
    <property type="entry name" value="ALDH-like"/>
    <property type="match status" value="1"/>
</dbReference>
<evidence type="ECO:0000313" key="3">
    <source>
        <dbReference type="EMBL" id="EKE29994.1"/>
    </source>
</evidence>
<dbReference type="Gene3D" id="3.40.309.10">
    <property type="entry name" value="Aldehyde Dehydrogenase, Chain A, domain 2"/>
    <property type="match status" value="1"/>
</dbReference>
<dbReference type="InterPro" id="IPR016163">
    <property type="entry name" value="Ald_DH_C"/>
</dbReference>
<dbReference type="EMBL" id="AMFJ01000064">
    <property type="protein sequence ID" value="EKE29994.1"/>
    <property type="molecule type" value="Genomic_DNA"/>
</dbReference>
<evidence type="ECO:0000256" key="1">
    <source>
        <dbReference type="ARBA" id="ARBA00023002"/>
    </source>
</evidence>
<dbReference type="PANTHER" id="PTHR43353:SF5">
    <property type="entry name" value="SUCCINATE-SEMIALDEHYDE DEHYDROGENASE, MITOCHONDRIAL"/>
    <property type="match status" value="1"/>
</dbReference>
<keyword evidence="1" id="KW-0560">Oxidoreductase</keyword>
<dbReference type="Gene3D" id="3.40.605.10">
    <property type="entry name" value="Aldehyde Dehydrogenase, Chain A, domain 1"/>
    <property type="match status" value="1"/>
</dbReference>